<keyword evidence="7 8" id="KW-0456">Lyase</keyword>
<comment type="cofactor">
    <cofactor evidence="8">
        <name>Ca(2+)</name>
        <dbReference type="ChEBI" id="CHEBI:29108"/>
    </cofactor>
    <text evidence="8">Binds 1 Ca(2+) ion. Required for its activity.</text>
</comment>
<dbReference type="Pfam" id="PF00544">
    <property type="entry name" value="Pectate_lyase_4"/>
    <property type="match status" value="1"/>
</dbReference>
<evidence type="ECO:0000256" key="2">
    <source>
        <dbReference type="ARBA" id="ARBA00005220"/>
    </source>
</evidence>
<accession>A0A453FNF0</accession>
<dbReference type="InterPro" id="IPR012334">
    <property type="entry name" value="Pectin_lyas_fold"/>
</dbReference>
<evidence type="ECO:0000256" key="3">
    <source>
        <dbReference type="ARBA" id="ARBA00012272"/>
    </source>
</evidence>
<evidence type="ECO:0000259" key="9">
    <source>
        <dbReference type="Pfam" id="PF00544"/>
    </source>
</evidence>
<dbReference type="GO" id="GO:0030570">
    <property type="term" value="F:pectate lyase activity"/>
    <property type="evidence" value="ECO:0007669"/>
    <property type="project" value="UniProtKB-EC"/>
</dbReference>
<reference evidence="10" key="4">
    <citation type="submission" date="2019-03" db="UniProtKB">
        <authorList>
            <consortium name="EnsemblPlants"/>
        </authorList>
    </citation>
    <scope>IDENTIFICATION</scope>
</reference>
<dbReference type="Proteomes" id="UP000015105">
    <property type="component" value="Chromosome 3D"/>
</dbReference>
<dbReference type="InterPro" id="IPR011050">
    <property type="entry name" value="Pectin_lyase_fold/virulence"/>
</dbReference>
<dbReference type="EnsemblPlants" id="AET3Gv20727100.5">
    <property type="protein sequence ID" value="AET3Gv20727100.5"/>
    <property type="gene ID" value="AET3Gv20727100"/>
</dbReference>
<dbReference type="SUPFAM" id="SSF51126">
    <property type="entry name" value="Pectin lyase-like"/>
    <property type="match status" value="1"/>
</dbReference>
<protein>
    <recommendedName>
        <fullName evidence="3 8">Pectate lyase</fullName>
        <ecNumber evidence="3 8">4.2.2.2</ecNumber>
    </recommendedName>
</protein>
<comment type="pathway">
    <text evidence="2 8">Glycan metabolism; pectin degradation; 2-dehydro-3-deoxy-D-gluconate from pectin: step 2/5.</text>
</comment>
<dbReference type="Gene3D" id="2.160.20.10">
    <property type="entry name" value="Single-stranded right-handed beta-helix, Pectin lyase-like"/>
    <property type="match status" value="1"/>
</dbReference>
<evidence type="ECO:0000256" key="6">
    <source>
        <dbReference type="ARBA" id="ARBA00022837"/>
    </source>
</evidence>
<keyword evidence="11" id="KW-1185">Reference proteome</keyword>
<dbReference type="Gramene" id="AET3Gv20727100.5">
    <property type="protein sequence ID" value="AET3Gv20727100.5"/>
    <property type="gene ID" value="AET3Gv20727100"/>
</dbReference>
<evidence type="ECO:0000256" key="5">
    <source>
        <dbReference type="ARBA" id="ARBA00022729"/>
    </source>
</evidence>
<proteinExistence type="inferred from homology"/>
<sequence length="136" mass="14955">MRVTVAFNRFGPNVNQRMPRIRHGYAHVVNNFYDGWREYAIGGSMGPTVKSQGNLFIASTAESVTRRMPVGHAAGKDWHWHSSGDSFENGAVFKQTGSKVRPNYNKHQAFPAVSASEVRSLTKDAGALRCSARAAC</sequence>
<dbReference type="AlphaFoldDB" id="A0A453FNF0"/>
<dbReference type="EC" id="4.2.2.2" evidence="3 8"/>
<reference evidence="10" key="5">
    <citation type="journal article" date="2021" name="G3 (Bethesda)">
        <title>Aegilops tauschii genome assembly Aet v5.0 features greater sequence contiguity and improved annotation.</title>
        <authorList>
            <person name="Wang L."/>
            <person name="Zhu T."/>
            <person name="Rodriguez J.C."/>
            <person name="Deal K.R."/>
            <person name="Dubcovsky J."/>
            <person name="McGuire P.E."/>
            <person name="Lux T."/>
            <person name="Spannagl M."/>
            <person name="Mayer K.F.X."/>
            <person name="Baldrich P."/>
            <person name="Meyers B.C."/>
            <person name="Huo N."/>
            <person name="Gu Y.Q."/>
            <person name="Zhou H."/>
            <person name="Devos K.M."/>
            <person name="Bennetzen J.L."/>
            <person name="Unver T."/>
            <person name="Budak H."/>
            <person name="Gulick P.J."/>
            <person name="Galiba G."/>
            <person name="Kalapos B."/>
            <person name="Nelson D.R."/>
            <person name="Li P."/>
            <person name="You F.M."/>
            <person name="Luo M.C."/>
            <person name="Dvorak J."/>
        </authorList>
    </citation>
    <scope>NUCLEOTIDE SEQUENCE [LARGE SCALE GENOMIC DNA]</scope>
    <source>
        <strain evidence="10">cv. AL8/78</strain>
    </source>
</reference>
<evidence type="ECO:0000313" key="10">
    <source>
        <dbReference type="EnsemblPlants" id="AET3Gv20727100.5"/>
    </source>
</evidence>
<evidence type="ECO:0000256" key="7">
    <source>
        <dbReference type="ARBA" id="ARBA00023239"/>
    </source>
</evidence>
<comment type="similarity">
    <text evidence="8">Belongs to the polysaccharide lyase 1 family.</text>
</comment>
<reference evidence="11" key="2">
    <citation type="journal article" date="2017" name="Nat. Plants">
        <title>The Aegilops tauschii genome reveals multiple impacts of transposons.</title>
        <authorList>
            <person name="Zhao G."/>
            <person name="Zou C."/>
            <person name="Li K."/>
            <person name="Wang K."/>
            <person name="Li T."/>
            <person name="Gao L."/>
            <person name="Zhang X."/>
            <person name="Wang H."/>
            <person name="Yang Z."/>
            <person name="Liu X."/>
            <person name="Jiang W."/>
            <person name="Mao L."/>
            <person name="Kong X."/>
            <person name="Jiao Y."/>
            <person name="Jia J."/>
        </authorList>
    </citation>
    <scope>NUCLEOTIDE SEQUENCE [LARGE SCALE GENOMIC DNA]</scope>
    <source>
        <strain evidence="11">cv. AL8/78</strain>
    </source>
</reference>
<dbReference type="PANTHER" id="PTHR31683:SF74">
    <property type="entry name" value="PECTATE LYASE"/>
    <property type="match status" value="1"/>
</dbReference>
<reference evidence="11" key="1">
    <citation type="journal article" date="2014" name="Science">
        <title>Ancient hybridizations among the ancestral genomes of bread wheat.</title>
        <authorList>
            <consortium name="International Wheat Genome Sequencing Consortium,"/>
            <person name="Marcussen T."/>
            <person name="Sandve S.R."/>
            <person name="Heier L."/>
            <person name="Spannagl M."/>
            <person name="Pfeifer M."/>
            <person name="Jakobsen K.S."/>
            <person name="Wulff B.B."/>
            <person name="Steuernagel B."/>
            <person name="Mayer K.F."/>
            <person name="Olsen O.A."/>
        </authorList>
    </citation>
    <scope>NUCLEOTIDE SEQUENCE [LARGE SCALE GENOMIC DNA]</scope>
    <source>
        <strain evidence="11">cv. AL8/78</strain>
    </source>
</reference>
<feature type="domain" description="Pectate lyase" evidence="9">
    <location>
        <begin position="2"/>
        <end position="126"/>
    </location>
</feature>
<name>A0A453FNF0_AEGTS</name>
<keyword evidence="4 8" id="KW-0479">Metal-binding</keyword>
<dbReference type="InterPro" id="IPR002022">
    <property type="entry name" value="Pec_lyase"/>
</dbReference>
<dbReference type="PANTHER" id="PTHR31683">
    <property type="entry name" value="PECTATE LYASE 18-RELATED"/>
    <property type="match status" value="1"/>
</dbReference>
<evidence type="ECO:0000256" key="8">
    <source>
        <dbReference type="RuleBase" id="RU361123"/>
    </source>
</evidence>
<keyword evidence="5" id="KW-0732">Signal</keyword>
<evidence type="ECO:0000313" key="11">
    <source>
        <dbReference type="Proteomes" id="UP000015105"/>
    </source>
</evidence>
<organism evidence="10 11">
    <name type="scientific">Aegilops tauschii subsp. strangulata</name>
    <name type="common">Goatgrass</name>
    <dbReference type="NCBI Taxonomy" id="200361"/>
    <lineage>
        <taxon>Eukaryota</taxon>
        <taxon>Viridiplantae</taxon>
        <taxon>Streptophyta</taxon>
        <taxon>Embryophyta</taxon>
        <taxon>Tracheophyta</taxon>
        <taxon>Spermatophyta</taxon>
        <taxon>Magnoliopsida</taxon>
        <taxon>Liliopsida</taxon>
        <taxon>Poales</taxon>
        <taxon>Poaceae</taxon>
        <taxon>BOP clade</taxon>
        <taxon>Pooideae</taxon>
        <taxon>Triticodae</taxon>
        <taxon>Triticeae</taxon>
        <taxon>Triticinae</taxon>
        <taxon>Aegilops</taxon>
    </lineage>
</organism>
<reference evidence="10" key="3">
    <citation type="journal article" date="2017" name="Nature">
        <title>Genome sequence of the progenitor of the wheat D genome Aegilops tauschii.</title>
        <authorList>
            <person name="Luo M.C."/>
            <person name="Gu Y.Q."/>
            <person name="Puiu D."/>
            <person name="Wang H."/>
            <person name="Twardziok S.O."/>
            <person name="Deal K.R."/>
            <person name="Huo N."/>
            <person name="Zhu T."/>
            <person name="Wang L."/>
            <person name="Wang Y."/>
            <person name="McGuire P.E."/>
            <person name="Liu S."/>
            <person name="Long H."/>
            <person name="Ramasamy R.K."/>
            <person name="Rodriguez J.C."/>
            <person name="Van S.L."/>
            <person name="Yuan L."/>
            <person name="Wang Z."/>
            <person name="Xia Z."/>
            <person name="Xiao L."/>
            <person name="Anderson O.D."/>
            <person name="Ouyang S."/>
            <person name="Liang Y."/>
            <person name="Zimin A.V."/>
            <person name="Pertea G."/>
            <person name="Qi P."/>
            <person name="Bennetzen J.L."/>
            <person name="Dai X."/>
            <person name="Dawson M.W."/>
            <person name="Muller H.G."/>
            <person name="Kugler K."/>
            <person name="Rivarola-Duarte L."/>
            <person name="Spannagl M."/>
            <person name="Mayer K.F.X."/>
            <person name="Lu F.H."/>
            <person name="Bevan M.W."/>
            <person name="Leroy P."/>
            <person name="Li P."/>
            <person name="You F.M."/>
            <person name="Sun Q."/>
            <person name="Liu Z."/>
            <person name="Lyons E."/>
            <person name="Wicker T."/>
            <person name="Salzberg S.L."/>
            <person name="Devos K.M."/>
            <person name="Dvorak J."/>
        </authorList>
    </citation>
    <scope>NUCLEOTIDE SEQUENCE [LARGE SCALE GENOMIC DNA]</scope>
    <source>
        <strain evidence="10">cv. AL8/78</strain>
    </source>
</reference>
<dbReference type="GO" id="GO:0045490">
    <property type="term" value="P:pectin catabolic process"/>
    <property type="evidence" value="ECO:0007669"/>
    <property type="project" value="UniProtKB-UniPathway"/>
</dbReference>
<dbReference type="InterPro" id="IPR018082">
    <property type="entry name" value="AmbAllergen"/>
</dbReference>
<dbReference type="InterPro" id="IPR045032">
    <property type="entry name" value="PEL"/>
</dbReference>
<evidence type="ECO:0000256" key="1">
    <source>
        <dbReference type="ARBA" id="ARBA00000695"/>
    </source>
</evidence>
<keyword evidence="6 8" id="KW-0106">Calcium</keyword>
<evidence type="ECO:0000256" key="4">
    <source>
        <dbReference type="ARBA" id="ARBA00022723"/>
    </source>
</evidence>
<dbReference type="PRINTS" id="PR00807">
    <property type="entry name" value="AMBALLERGEN"/>
</dbReference>
<dbReference type="UniPathway" id="UPA00545">
    <property type="reaction ID" value="UER00824"/>
</dbReference>
<comment type="catalytic activity">
    <reaction evidence="1 8">
        <text>Eliminative cleavage of (1-&gt;4)-alpha-D-galacturonan to give oligosaccharides with 4-deoxy-alpha-D-galact-4-enuronosyl groups at their non-reducing ends.</text>
        <dbReference type="EC" id="4.2.2.2"/>
    </reaction>
</comment>
<dbReference type="GO" id="GO:0046872">
    <property type="term" value="F:metal ion binding"/>
    <property type="evidence" value="ECO:0007669"/>
    <property type="project" value="UniProtKB-KW"/>
</dbReference>